<dbReference type="PANTHER" id="PTHR34219:SF1">
    <property type="entry name" value="PEPSY DOMAIN-CONTAINING PROTEIN"/>
    <property type="match status" value="1"/>
</dbReference>
<dbReference type="OrthoDB" id="9791166at2"/>
<feature type="transmembrane region" description="Helical" evidence="1">
    <location>
        <begin position="149"/>
        <end position="170"/>
    </location>
</feature>
<keyword evidence="1" id="KW-0812">Transmembrane</keyword>
<evidence type="ECO:0000256" key="1">
    <source>
        <dbReference type="SAM" id="Phobius"/>
    </source>
</evidence>
<name>R0EEM9_CAUVI</name>
<keyword evidence="3" id="KW-1185">Reference proteome</keyword>
<feature type="transmembrane region" description="Helical" evidence="1">
    <location>
        <begin position="194"/>
        <end position="219"/>
    </location>
</feature>
<sequence precursor="true">MSEIPSSEVRTPAGEVYRAFWRWHFYAGLLVLPILMLMALTGGVYLFKTELTAIIHRPLVVVADRPARAPPSAWIASAETGAGAKATQLIIPSRGDRSVQVMVGDKAHQRTAYVDPHDGGYLGVTTPGGVMGVIKRVHSLDIAGPVMNGLVEVVAGWAIVLVATGVFLWWPRGQNGGVVTVRGGPARRLFWRDLHAVTGAFAGIVIVFLAATGMPWSIFWGKEVRQLTTEAGWGRPKPPIAERHHPVKSVERDGVPWALGAHAPPNTPNPSPMLGMSANEHARMMQAKVLGVDDIVAKARADGLTDGFTLTLPQAPGGTWTASYMPDHVERTRTLYLDGRDGHVLDDIGYRRFGPAAKAIEWSISVHQGQEFGLVNKLVMLAGCVAIWLLGGSALVMWWKRRPKGRLAAPPRPTRPGAYAGLLAIVLPLAVLYPLVGASLITVLLLDLIYRRLTSSPLFKTGA</sequence>
<dbReference type="InterPro" id="IPR005625">
    <property type="entry name" value="PepSY-ass_TM"/>
</dbReference>
<evidence type="ECO:0000313" key="2">
    <source>
        <dbReference type="EMBL" id="ENZ83888.1"/>
    </source>
</evidence>
<dbReference type="EMBL" id="APMP01000001">
    <property type="protein sequence ID" value="ENZ83888.1"/>
    <property type="molecule type" value="Genomic_DNA"/>
</dbReference>
<dbReference type="Proteomes" id="UP000013063">
    <property type="component" value="Unassembled WGS sequence"/>
</dbReference>
<comment type="caution">
    <text evidence="2">The sequence shown here is derived from an EMBL/GenBank/DDBJ whole genome shotgun (WGS) entry which is preliminary data.</text>
</comment>
<proteinExistence type="predicted"/>
<feature type="transmembrane region" description="Helical" evidence="1">
    <location>
        <begin position="419"/>
        <end position="450"/>
    </location>
</feature>
<reference evidence="2 3" key="1">
    <citation type="journal article" date="2013" name="Genome Announc.">
        <title>Draft Genome Sequence for Caulobacter sp. Strain OR37, a Bacterium Tolerant to Heavy Metals.</title>
        <authorList>
            <person name="Utturkar S.M."/>
            <person name="Bollmann A."/>
            <person name="Brzoska R.M."/>
            <person name="Klingeman D.M."/>
            <person name="Epstein S.E."/>
            <person name="Palumbo A.V."/>
            <person name="Brown S.D."/>
        </authorList>
    </citation>
    <scope>NUCLEOTIDE SEQUENCE [LARGE SCALE GENOMIC DNA]</scope>
    <source>
        <strain evidence="2 3">OR37</strain>
    </source>
</reference>
<dbReference type="Pfam" id="PF03929">
    <property type="entry name" value="PepSY_TM"/>
    <property type="match status" value="1"/>
</dbReference>
<dbReference type="RefSeq" id="WP_004615466.1">
    <property type="nucleotide sequence ID" value="NZ_APMP01000001.1"/>
</dbReference>
<accession>R0EEM9</accession>
<dbReference type="eggNOG" id="COG3182">
    <property type="taxonomic scope" value="Bacteria"/>
</dbReference>
<feature type="transmembrane region" description="Helical" evidence="1">
    <location>
        <begin position="25"/>
        <end position="47"/>
    </location>
</feature>
<dbReference type="PANTHER" id="PTHR34219">
    <property type="entry name" value="IRON-REGULATED INNER MEMBRANE PROTEIN-RELATED"/>
    <property type="match status" value="1"/>
</dbReference>
<evidence type="ECO:0000313" key="3">
    <source>
        <dbReference type="Proteomes" id="UP000013063"/>
    </source>
</evidence>
<dbReference type="AlphaFoldDB" id="R0EEM9"/>
<keyword evidence="1" id="KW-0472">Membrane</keyword>
<protein>
    <submittedName>
        <fullName evidence="2">Putative iron-regulated membrane protein</fullName>
    </submittedName>
</protein>
<organism evidence="2 3">
    <name type="scientific">Caulobacter vibrioides OR37</name>
    <dbReference type="NCBI Taxonomy" id="1292034"/>
    <lineage>
        <taxon>Bacteria</taxon>
        <taxon>Pseudomonadati</taxon>
        <taxon>Pseudomonadota</taxon>
        <taxon>Alphaproteobacteria</taxon>
        <taxon>Caulobacterales</taxon>
        <taxon>Caulobacteraceae</taxon>
        <taxon>Caulobacter</taxon>
    </lineage>
</organism>
<feature type="transmembrane region" description="Helical" evidence="1">
    <location>
        <begin position="378"/>
        <end position="399"/>
    </location>
</feature>
<gene>
    <name evidence="2" type="ORF">OR37_00396</name>
</gene>
<dbReference type="PATRIC" id="fig|1292034.3.peg.393"/>
<keyword evidence="1" id="KW-1133">Transmembrane helix</keyword>
<dbReference type="STRING" id="1292034.OR37_00396"/>